<comment type="caution">
    <text evidence="2">The sequence shown here is derived from an EMBL/GenBank/DDBJ whole genome shotgun (WGS) entry which is preliminary data.</text>
</comment>
<sequence>MNENLKNYLDEVFKKAPKTRKALELKEELLSNSQDRYEDLIHGGTSAEDAYDMVVSSIGNVEELFDSLQEEVGMDMENRIELRKKMAVIKTVATGLYILSFVVLLLFTIVDSMMSIGADLPLIGFMLMIIIDIVPTCMLVYSNSLYGPYQKREDTIVEEFKEWQFNSKRNKSIRNAASAVLWSLTLVLYFIISFVTFAWYATWIIFLAALCAQAVIILMFRLREARD</sequence>
<dbReference type="RefSeq" id="WP_158342712.1">
    <property type="nucleotide sequence ID" value="NZ_JAHQCW010000006.1"/>
</dbReference>
<proteinExistence type="predicted"/>
<feature type="transmembrane region" description="Helical" evidence="1">
    <location>
        <begin position="122"/>
        <end position="142"/>
    </location>
</feature>
<evidence type="ECO:0000256" key="1">
    <source>
        <dbReference type="SAM" id="Phobius"/>
    </source>
</evidence>
<keyword evidence="3" id="KW-1185">Reference proteome</keyword>
<dbReference type="NCBIfam" id="NF038403">
    <property type="entry name" value="perm_prefix_1"/>
    <property type="match status" value="1"/>
</dbReference>
<evidence type="ECO:0000313" key="2">
    <source>
        <dbReference type="EMBL" id="MBU9735907.1"/>
    </source>
</evidence>
<gene>
    <name evidence="2" type="ORF">KTH89_05115</name>
</gene>
<name>A0A949K6E7_9FIRM</name>
<feature type="transmembrane region" description="Helical" evidence="1">
    <location>
        <begin position="203"/>
        <end position="222"/>
    </location>
</feature>
<feature type="transmembrane region" description="Helical" evidence="1">
    <location>
        <begin position="87"/>
        <end position="110"/>
    </location>
</feature>
<protein>
    <submittedName>
        <fullName evidence="2">Uncharacterized protein</fullName>
    </submittedName>
</protein>
<evidence type="ECO:0000313" key="3">
    <source>
        <dbReference type="Proteomes" id="UP000712157"/>
    </source>
</evidence>
<dbReference type="Proteomes" id="UP000712157">
    <property type="component" value="Unassembled WGS sequence"/>
</dbReference>
<keyword evidence="1" id="KW-0812">Transmembrane</keyword>
<accession>A0A949K6E7</accession>
<dbReference type="AlphaFoldDB" id="A0A949K6E7"/>
<keyword evidence="1" id="KW-0472">Membrane</keyword>
<keyword evidence="1" id="KW-1133">Transmembrane helix</keyword>
<reference evidence="2" key="1">
    <citation type="submission" date="2021-06" db="EMBL/GenBank/DDBJ databases">
        <title>Description of novel taxa of the family Lachnospiraceae.</title>
        <authorList>
            <person name="Chaplin A.V."/>
            <person name="Sokolova S.R."/>
            <person name="Pikina A.P."/>
            <person name="Korzhanova M."/>
            <person name="Belova V."/>
            <person name="Korostin D."/>
            <person name="Efimov B.A."/>
        </authorList>
    </citation>
    <scope>NUCLEOTIDE SEQUENCE</scope>
    <source>
        <strain evidence="2">ASD5720</strain>
    </source>
</reference>
<dbReference type="InterPro" id="IPR047928">
    <property type="entry name" value="Perm_prefix_1"/>
</dbReference>
<feature type="transmembrane region" description="Helical" evidence="1">
    <location>
        <begin position="176"/>
        <end position="197"/>
    </location>
</feature>
<dbReference type="EMBL" id="JAHQCW010000006">
    <property type="protein sequence ID" value="MBU9735907.1"/>
    <property type="molecule type" value="Genomic_DNA"/>
</dbReference>
<organism evidence="2 3">
    <name type="scientific">Diplocloster agilis</name>
    <dbReference type="NCBI Taxonomy" id="2850323"/>
    <lineage>
        <taxon>Bacteria</taxon>
        <taxon>Bacillati</taxon>
        <taxon>Bacillota</taxon>
        <taxon>Clostridia</taxon>
        <taxon>Lachnospirales</taxon>
        <taxon>Lachnospiraceae</taxon>
        <taxon>Diplocloster</taxon>
    </lineage>
</organism>